<protein>
    <recommendedName>
        <fullName evidence="5">Energy transducer TonB</fullName>
    </recommendedName>
</protein>
<dbReference type="Proteomes" id="UP000321245">
    <property type="component" value="Unassembled WGS sequence"/>
</dbReference>
<feature type="compositionally biased region" description="Basic and acidic residues" evidence="1">
    <location>
        <begin position="119"/>
        <end position="150"/>
    </location>
</feature>
<dbReference type="OrthoDB" id="1095452at2"/>
<keyword evidence="4" id="KW-1185">Reference proteome</keyword>
<comment type="caution">
    <text evidence="3">The sequence shown here is derived from an EMBL/GenBank/DDBJ whole genome shotgun (WGS) entry which is preliminary data.</text>
</comment>
<evidence type="ECO:0000313" key="4">
    <source>
        <dbReference type="Proteomes" id="UP000321245"/>
    </source>
</evidence>
<evidence type="ECO:0000313" key="3">
    <source>
        <dbReference type="EMBL" id="GEM52053.1"/>
    </source>
</evidence>
<dbReference type="EMBL" id="BJXC01000011">
    <property type="protein sequence ID" value="GEM52053.1"/>
    <property type="molecule type" value="Genomic_DNA"/>
</dbReference>
<reference evidence="3 4" key="1">
    <citation type="submission" date="2019-07" db="EMBL/GenBank/DDBJ databases">
        <title>Whole genome shotgun sequence of Empedobacter brevis NBRC 14943.</title>
        <authorList>
            <person name="Hosoyama A."/>
            <person name="Uohara A."/>
            <person name="Ohji S."/>
            <person name="Ichikawa N."/>
        </authorList>
    </citation>
    <scope>NUCLEOTIDE SEQUENCE [LARGE SCALE GENOMIC DNA]</scope>
    <source>
        <strain evidence="3 4">NBRC 14943</strain>
    </source>
</reference>
<evidence type="ECO:0000256" key="2">
    <source>
        <dbReference type="SAM" id="Phobius"/>
    </source>
</evidence>
<feature type="region of interest" description="Disordered" evidence="1">
    <location>
        <begin position="77"/>
        <end position="189"/>
    </location>
</feature>
<keyword evidence="2" id="KW-0472">Membrane</keyword>
<name>A0A511NGX2_9FLAO</name>
<feature type="compositionally biased region" description="Basic and acidic residues" evidence="1">
    <location>
        <begin position="102"/>
        <end position="112"/>
    </location>
</feature>
<sequence length="316" mass="34671">MSENNKQLKSLDEIVFEGRNKAYGAYDMRMSEKSTLAKAFLRGLIIIAIIAFAVYASGTGLFESKENKDVVVDVQLEDLNMPEPPKEEEVVEPEPEPEPEQQENHYQEETAQEKFVMPEPKEQPKKEETIPPKEELVGKDLSFEKREGKESSGQTGGGPVNLNPEAPKNTTQTPKTEDKGDKPAAPATVTARTAAIMAVYPGCEKEAAKGKQAATDCLSKKLSADLQDELQDFANDQAGQGTGVVSAKLTFQIDTEGRIVGISPMGDAKLGPEARKALERITQRQQRRGKTIKPAQTEDGRAAKLNFNIPVKMQIE</sequence>
<proteinExistence type="predicted"/>
<keyword evidence="2" id="KW-1133">Transmembrane helix</keyword>
<dbReference type="GeneID" id="84651232"/>
<evidence type="ECO:0000256" key="1">
    <source>
        <dbReference type="SAM" id="MobiDB-lite"/>
    </source>
</evidence>
<keyword evidence="2" id="KW-0812">Transmembrane</keyword>
<feature type="region of interest" description="Disordered" evidence="1">
    <location>
        <begin position="283"/>
        <end position="303"/>
    </location>
</feature>
<feature type="compositionally biased region" description="Acidic residues" evidence="1">
    <location>
        <begin position="89"/>
        <end position="101"/>
    </location>
</feature>
<accession>A0A511NGX2</accession>
<feature type="transmembrane region" description="Helical" evidence="2">
    <location>
        <begin position="39"/>
        <end position="58"/>
    </location>
</feature>
<evidence type="ECO:0008006" key="5">
    <source>
        <dbReference type="Google" id="ProtNLM"/>
    </source>
</evidence>
<organism evidence="3 4">
    <name type="scientific">Empedobacter brevis NBRC 14943 = ATCC 43319</name>
    <dbReference type="NCBI Taxonomy" id="1218108"/>
    <lineage>
        <taxon>Bacteria</taxon>
        <taxon>Pseudomonadati</taxon>
        <taxon>Bacteroidota</taxon>
        <taxon>Flavobacteriia</taxon>
        <taxon>Flavobacteriales</taxon>
        <taxon>Weeksellaceae</taxon>
        <taxon>Empedobacter</taxon>
    </lineage>
</organism>
<dbReference type="RefSeq" id="WP_019976657.1">
    <property type="nucleotide sequence ID" value="NZ_BJXC01000011.1"/>
</dbReference>
<gene>
    <name evidence="3" type="ORF">EB1_18430</name>
</gene>
<dbReference type="AlphaFoldDB" id="A0A511NGX2"/>
<dbReference type="STRING" id="1218108.GCA_000382425_03185"/>